<feature type="transmembrane region" description="Helical" evidence="6">
    <location>
        <begin position="33"/>
        <end position="56"/>
    </location>
</feature>
<keyword evidence="5 6" id="KW-0472">Membrane</keyword>
<dbReference type="Proteomes" id="UP000229390">
    <property type="component" value="Unassembled WGS sequence"/>
</dbReference>
<proteinExistence type="inferred from homology"/>
<reference evidence="9" key="1">
    <citation type="submission" date="2017-09" db="EMBL/GenBank/DDBJ databases">
        <title>Depth-based differentiation of microbial function through sediment-hosted aquifers and enrichment of novel symbionts in the deep terrestrial subsurface.</title>
        <authorList>
            <person name="Probst A.J."/>
            <person name="Ladd B."/>
            <person name="Jarett J.K."/>
            <person name="Geller-Mcgrath D.E."/>
            <person name="Sieber C.M.K."/>
            <person name="Emerson J.B."/>
            <person name="Anantharaman K."/>
            <person name="Thomas B.C."/>
            <person name="Malmstrom R."/>
            <person name="Stieglmeier M."/>
            <person name="Klingl A."/>
            <person name="Woyke T."/>
            <person name="Ryan C.M."/>
            <person name="Banfield J.F."/>
        </authorList>
    </citation>
    <scope>NUCLEOTIDE SEQUENCE [LARGE SCALE GENOMIC DNA]</scope>
</reference>
<dbReference type="InterPro" id="IPR007267">
    <property type="entry name" value="GtrA_DPMS_TM"/>
</dbReference>
<evidence type="ECO:0000259" key="7">
    <source>
        <dbReference type="Pfam" id="PF04138"/>
    </source>
</evidence>
<evidence type="ECO:0000313" key="8">
    <source>
        <dbReference type="EMBL" id="PIS38695.1"/>
    </source>
</evidence>
<dbReference type="PANTHER" id="PTHR38459:SF1">
    <property type="entry name" value="PROPHAGE BACTOPRENOL-LINKED GLUCOSE TRANSLOCASE HOMOLOG"/>
    <property type="match status" value="1"/>
</dbReference>
<feature type="transmembrane region" description="Helical" evidence="6">
    <location>
        <begin position="136"/>
        <end position="157"/>
    </location>
</feature>
<evidence type="ECO:0000256" key="6">
    <source>
        <dbReference type="SAM" id="Phobius"/>
    </source>
</evidence>
<protein>
    <recommendedName>
        <fullName evidence="7">GtrA/DPMS transmembrane domain-containing protein</fullName>
    </recommendedName>
</protein>
<organism evidence="8 9">
    <name type="scientific">Candidatus Nealsonbacteria bacterium CG08_land_8_20_14_0_20_43_11</name>
    <dbReference type="NCBI Taxonomy" id="1974706"/>
    <lineage>
        <taxon>Bacteria</taxon>
        <taxon>Candidatus Nealsoniibacteriota</taxon>
    </lineage>
</organism>
<evidence type="ECO:0000256" key="4">
    <source>
        <dbReference type="ARBA" id="ARBA00022989"/>
    </source>
</evidence>
<keyword evidence="4 6" id="KW-1133">Transmembrane helix</keyword>
<evidence type="ECO:0000256" key="1">
    <source>
        <dbReference type="ARBA" id="ARBA00004141"/>
    </source>
</evidence>
<comment type="similarity">
    <text evidence="2">Belongs to the GtrA family.</text>
</comment>
<feature type="transmembrane region" description="Helical" evidence="6">
    <location>
        <begin position="68"/>
        <end position="90"/>
    </location>
</feature>
<dbReference type="GO" id="GO:0005886">
    <property type="term" value="C:plasma membrane"/>
    <property type="evidence" value="ECO:0007669"/>
    <property type="project" value="TreeGrafter"/>
</dbReference>
<dbReference type="Pfam" id="PF04138">
    <property type="entry name" value="GtrA_DPMS_TM"/>
    <property type="match status" value="1"/>
</dbReference>
<dbReference type="EMBL" id="PEYE01000037">
    <property type="protein sequence ID" value="PIS38695.1"/>
    <property type="molecule type" value="Genomic_DNA"/>
</dbReference>
<dbReference type="AlphaFoldDB" id="A0A2M6T0K3"/>
<dbReference type="PANTHER" id="PTHR38459">
    <property type="entry name" value="PROPHAGE BACTOPRENOL-LINKED GLUCOSE TRANSLOCASE HOMOLOG"/>
    <property type="match status" value="1"/>
</dbReference>
<gene>
    <name evidence="8" type="ORF">COT34_02305</name>
</gene>
<feature type="transmembrane region" description="Helical" evidence="6">
    <location>
        <begin position="169"/>
        <end position="192"/>
    </location>
</feature>
<evidence type="ECO:0000256" key="5">
    <source>
        <dbReference type="ARBA" id="ARBA00023136"/>
    </source>
</evidence>
<evidence type="ECO:0000313" key="9">
    <source>
        <dbReference type="Proteomes" id="UP000229390"/>
    </source>
</evidence>
<name>A0A2M6T0K3_9BACT</name>
<feature type="transmembrane region" description="Helical" evidence="6">
    <location>
        <begin position="7"/>
        <end position="27"/>
    </location>
</feature>
<feature type="domain" description="GtrA/DPMS transmembrane" evidence="7">
    <location>
        <begin position="67"/>
        <end position="194"/>
    </location>
</feature>
<evidence type="ECO:0000256" key="2">
    <source>
        <dbReference type="ARBA" id="ARBA00009399"/>
    </source>
</evidence>
<accession>A0A2M6T0K3</accession>
<keyword evidence="3 6" id="KW-0812">Transmembrane</keyword>
<comment type="subcellular location">
    <subcellularLocation>
        <location evidence="1">Membrane</location>
        <topology evidence="1">Multi-pass membrane protein</topology>
    </subcellularLocation>
</comment>
<dbReference type="GO" id="GO:0000271">
    <property type="term" value="P:polysaccharide biosynthetic process"/>
    <property type="evidence" value="ECO:0007669"/>
    <property type="project" value="InterPro"/>
</dbReference>
<dbReference type="InterPro" id="IPR051401">
    <property type="entry name" value="GtrA_CellWall_Glycosyl"/>
</dbReference>
<sequence>MPKKDIFSSLAIGELCSWFIVIIIQNLKLAIPFWWLLPIVFPLLCLAGLSAAYFLAKKFPLLYQMAKFILVGGLNTLIDMGILNLLILIFGIATGFFFSVFKAISFAVAVTNSYFWNKFWTFQHKEKTGVEEIGRFLGISLAGFAINVGVATLIVNIVGPQFGLNQKVWANIGAALAAIAGMTWNFVGYKLLVFTVKR</sequence>
<evidence type="ECO:0000256" key="3">
    <source>
        <dbReference type="ARBA" id="ARBA00022692"/>
    </source>
</evidence>
<feature type="transmembrane region" description="Helical" evidence="6">
    <location>
        <begin position="96"/>
        <end position="115"/>
    </location>
</feature>
<comment type="caution">
    <text evidence="8">The sequence shown here is derived from an EMBL/GenBank/DDBJ whole genome shotgun (WGS) entry which is preliminary data.</text>
</comment>